<dbReference type="RefSeq" id="WP_113647625.1">
    <property type="nucleotide sequence ID" value="NZ_QMHN01000003.1"/>
</dbReference>
<dbReference type="AlphaFoldDB" id="A0A443YVA6"/>
<accession>A0A443YVA6</accession>
<dbReference type="EMBL" id="SAYW01000003">
    <property type="protein sequence ID" value="RWU07717.1"/>
    <property type="molecule type" value="Genomic_DNA"/>
</dbReference>
<proteinExistence type="predicted"/>
<name>A0A443YVA6_9SPHI</name>
<feature type="chain" id="PRO_5019226706" evidence="1">
    <location>
        <begin position="21"/>
        <end position="150"/>
    </location>
</feature>
<keyword evidence="1" id="KW-0732">Signal</keyword>
<evidence type="ECO:0000313" key="2">
    <source>
        <dbReference type="EMBL" id="RWU07717.1"/>
    </source>
</evidence>
<evidence type="ECO:0000256" key="1">
    <source>
        <dbReference type="SAM" id="SignalP"/>
    </source>
</evidence>
<protein>
    <submittedName>
        <fullName evidence="2">Uncharacterized protein</fullName>
    </submittedName>
</protein>
<gene>
    <name evidence="2" type="ORF">DPV69_12110</name>
</gene>
<dbReference type="Proteomes" id="UP000284120">
    <property type="component" value="Unassembled WGS sequence"/>
</dbReference>
<organism evidence="2 3">
    <name type="scientific">Pedobacter chitinilyticus</name>
    <dbReference type="NCBI Taxonomy" id="2233776"/>
    <lineage>
        <taxon>Bacteria</taxon>
        <taxon>Pseudomonadati</taxon>
        <taxon>Bacteroidota</taxon>
        <taxon>Sphingobacteriia</taxon>
        <taxon>Sphingobacteriales</taxon>
        <taxon>Sphingobacteriaceae</taxon>
        <taxon>Pedobacter</taxon>
    </lineage>
</organism>
<keyword evidence="3" id="KW-1185">Reference proteome</keyword>
<comment type="caution">
    <text evidence="2">The sequence shown here is derived from an EMBL/GenBank/DDBJ whole genome shotgun (WGS) entry which is preliminary data.</text>
</comment>
<reference evidence="2 3" key="1">
    <citation type="submission" date="2018-06" db="EMBL/GenBank/DDBJ databases">
        <title>Pedobacter endophyticus sp. nov., an endophytic bacterium isolated from a leaf of Triticum aestivum.</title>
        <authorList>
            <person name="Zhang L."/>
        </authorList>
    </citation>
    <scope>NUCLEOTIDE SEQUENCE [LARGE SCALE GENOMIC DNA]</scope>
    <source>
        <strain evidence="2 3">CM134L-2</strain>
    </source>
</reference>
<feature type="signal peptide" evidence="1">
    <location>
        <begin position="1"/>
        <end position="20"/>
    </location>
</feature>
<evidence type="ECO:0000313" key="3">
    <source>
        <dbReference type="Proteomes" id="UP000284120"/>
    </source>
</evidence>
<sequence length="150" mass="17399">MKLIYLSFAFLFFIPLKCYSQTSVANAIKKSLEIDKKNYPIDFAHAFSVGVAINKEGAIDTIIHSKNEAFSSSLLNFETFSSNLKKYQHEFADYKNEFIFILIRLQRGGDKKNITNTFESVQNWMKLIRNIQELQGDKKLVFLDPILIYL</sequence>